<keyword evidence="1" id="KW-0812">Transmembrane</keyword>
<dbReference type="SUPFAM" id="SSF51735">
    <property type="entry name" value="NAD(P)-binding Rossmann-fold domains"/>
    <property type="match status" value="1"/>
</dbReference>
<protein>
    <recommendedName>
        <fullName evidence="3">NAD(P)-binding domain-containing protein</fullName>
    </recommendedName>
</protein>
<dbReference type="Gene3D" id="3.40.50.720">
    <property type="entry name" value="NAD(P)-binding Rossmann-like Domain"/>
    <property type="match status" value="1"/>
</dbReference>
<reference evidence="4" key="1">
    <citation type="submission" date="2021-01" db="EMBL/GenBank/DDBJ databases">
        <authorList>
            <person name="Corre E."/>
            <person name="Pelletier E."/>
            <person name="Niang G."/>
            <person name="Scheremetjew M."/>
            <person name="Finn R."/>
            <person name="Kale V."/>
            <person name="Holt S."/>
            <person name="Cochrane G."/>
            <person name="Meng A."/>
            <person name="Brown T."/>
            <person name="Cohen L."/>
        </authorList>
    </citation>
    <scope>NUCLEOTIDE SEQUENCE</scope>
    <source>
        <strain evidence="4">GSO104</strain>
    </source>
</reference>
<dbReference type="EMBL" id="HBNS01022551">
    <property type="protein sequence ID" value="CAE4612841.1"/>
    <property type="molecule type" value="Transcribed_RNA"/>
</dbReference>
<dbReference type="PANTHER" id="PTHR15020:SF11">
    <property type="entry name" value="OS06G0360300 PROTEIN"/>
    <property type="match status" value="1"/>
</dbReference>
<proteinExistence type="predicted"/>
<dbReference type="InterPro" id="IPR016040">
    <property type="entry name" value="NAD(P)-bd_dom"/>
</dbReference>
<gene>
    <name evidence="4" type="ORF">DBRI00130_LOCUS17827</name>
</gene>
<evidence type="ECO:0000256" key="1">
    <source>
        <dbReference type="SAM" id="Phobius"/>
    </source>
</evidence>
<feature type="signal peptide" evidence="2">
    <location>
        <begin position="1"/>
        <end position="23"/>
    </location>
</feature>
<dbReference type="AlphaFoldDB" id="A0A7S4RIB1"/>
<feature type="transmembrane region" description="Helical" evidence="1">
    <location>
        <begin position="312"/>
        <end position="335"/>
    </location>
</feature>
<evidence type="ECO:0000313" key="4">
    <source>
        <dbReference type="EMBL" id="CAE4612841.1"/>
    </source>
</evidence>
<keyword evidence="1" id="KW-0472">Membrane</keyword>
<keyword evidence="1" id="KW-1133">Transmembrane helix</keyword>
<dbReference type="Pfam" id="PF13460">
    <property type="entry name" value="NAD_binding_10"/>
    <property type="match status" value="1"/>
</dbReference>
<keyword evidence="2" id="KW-0732">Signal</keyword>
<organism evidence="4">
    <name type="scientific">Ditylum brightwellii</name>
    <dbReference type="NCBI Taxonomy" id="49249"/>
    <lineage>
        <taxon>Eukaryota</taxon>
        <taxon>Sar</taxon>
        <taxon>Stramenopiles</taxon>
        <taxon>Ochrophyta</taxon>
        <taxon>Bacillariophyta</taxon>
        <taxon>Mediophyceae</taxon>
        <taxon>Lithodesmiophycidae</taxon>
        <taxon>Lithodesmiales</taxon>
        <taxon>Lithodesmiaceae</taxon>
        <taxon>Ditylum</taxon>
    </lineage>
</organism>
<feature type="domain" description="NAD(P)-binding" evidence="3">
    <location>
        <begin position="35"/>
        <end position="256"/>
    </location>
</feature>
<evidence type="ECO:0000259" key="3">
    <source>
        <dbReference type="Pfam" id="PF13460"/>
    </source>
</evidence>
<name>A0A7S4RIB1_9STRA</name>
<evidence type="ECO:0000256" key="2">
    <source>
        <dbReference type="SAM" id="SignalP"/>
    </source>
</evidence>
<dbReference type="PANTHER" id="PTHR15020">
    <property type="entry name" value="FLAVIN REDUCTASE-RELATED"/>
    <property type="match status" value="1"/>
</dbReference>
<feature type="chain" id="PRO_5030717258" description="NAD(P)-binding domain-containing protein" evidence="2">
    <location>
        <begin position="24"/>
        <end position="337"/>
    </location>
</feature>
<sequence>MRKSLSFARILTATALILQGSLAMSTAVKKVAVIGTTGRLGRQAVLQLNENNVPAGCLLRHEVDKSVKPSIDKDASSAEVAAYLASLPNVEMIKGDVTDEASVMELVDGCDAVLALHGAPRPSSFWKPLFPFLNDDSDTSHPRMVNYEGVKNIINAVRSSKNCKRIVRVTGKGEEPWSIFSILINMLGNMAKAWNYEGEELLRQCTDLDYTIVRPGVMGTPNVAEGAVLALKDNGGDLKVSPVKHETIASLCIECLYYPNAARSTLTAMNVPDGEGEKTYAPLLAKVSPDSREFPASMLEGHRTAARTGAAVLFAFFAVGASVFVSIVQSVLALFSK</sequence>
<dbReference type="InterPro" id="IPR036291">
    <property type="entry name" value="NAD(P)-bd_dom_sf"/>
</dbReference>
<accession>A0A7S4RIB1</accession>